<dbReference type="InterPro" id="IPR008927">
    <property type="entry name" value="6-PGluconate_DH-like_C_sf"/>
</dbReference>
<evidence type="ECO:0000256" key="1">
    <source>
        <dbReference type="ARBA" id="ARBA00023002"/>
    </source>
</evidence>
<dbReference type="Gene3D" id="3.40.50.720">
    <property type="entry name" value="NAD(P)-binding Rossmann-like Domain"/>
    <property type="match status" value="1"/>
</dbReference>
<dbReference type="EMBL" id="PYWW01000011">
    <property type="protein sequence ID" value="PTC31608.1"/>
    <property type="molecule type" value="Genomic_DNA"/>
</dbReference>
<evidence type="ECO:0000259" key="2">
    <source>
        <dbReference type="Pfam" id="PF03446"/>
    </source>
</evidence>
<dbReference type="EMBL" id="MAUE01000017">
    <property type="protein sequence ID" value="OCW27127.1"/>
    <property type="molecule type" value="Genomic_DNA"/>
</dbReference>
<dbReference type="InterPro" id="IPR015814">
    <property type="entry name" value="Pgluconate_DH_NAD-bd_C"/>
</dbReference>
<reference evidence="4 6" key="1">
    <citation type="submission" date="2016-06" db="EMBL/GenBank/DDBJ databases">
        <title>Draft genome sequence of Pseudomonas sp. S1E40, a novel strain antagonistic activity to fungal plant pathogen.</title>
        <authorList>
            <person name="Tambong J.T."/>
            <person name="Tchagang C."/>
            <person name="Xu R."/>
        </authorList>
    </citation>
    <scope>NUCLEOTIDE SEQUENCE [LARGE SCALE GENOMIC DNA]</scope>
    <source>
        <strain evidence="4 6">S1E40</strain>
    </source>
</reference>
<protein>
    <submittedName>
        <fullName evidence="4">6-phosphogluconate dehydrogenase</fullName>
    </submittedName>
    <submittedName>
        <fullName evidence="5">NAD(P)-dependent oxidoreductase</fullName>
    </submittedName>
</protein>
<dbReference type="GO" id="GO:0016491">
    <property type="term" value="F:oxidoreductase activity"/>
    <property type="evidence" value="ECO:0007669"/>
    <property type="project" value="UniProtKB-KW"/>
</dbReference>
<feature type="domain" description="6-phosphogluconate dehydrogenase NADP-binding" evidence="2">
    <location>
        <begin position="2"/>
        <end position="140"/>
    </location>
</feature>
<comment type="caution">
    <text evidence="5">The sequence shown here is derived from an EMBL/GenBank/DDBJ whole genome shotgun (WGS) entry which is preliminary data.</text>
</comment>
<dbReference type="Pfam" id="PF09130">
    <property type="entry name" value="DUF1932"/>
    <property type="match status" value="1"/>
</dbReference>
<dbReference type="Proteomes" id="UP000095081">
    <property type="component" value="Unassembled WGS sequence"/>
</dbReference>
<gene>
    <name evidence="4" type="ORF">BBG20_13725</name>
    <name evidence="5" type="ORF">C9382_05900</name>
</gene>
<dbReference type="Proteomes" id="UP000240571">
    <property type="component" value="Unassembled WGS sequence"/>
</dbReference>
<evidence type="ECO:0000313" key="6">
    <source>
        <dbReference type="Proteomes" id="UP000095081"/>
    </source>
</evidence>
<dbReference type="SUPFAM" id="SSF48179">
    <property type="entry name" value="6-phosphogluconate dehydrogenase C-terminal domain-like"/>
    <property type="match status" value="1"/>
</dbReference>
<evidence type="ECO:0000313" key="5">
    <source>
        <dbReference type="EMBL" id="PTC31608.1"/>
    </source>
</evidence>
<dbReference type="RefSeq" id="WP_065904354.1">
    <property type="nucleotide sequence ID" value="NZ_MAUE01000017.1"/>
</dbReference>
<name>A0A2T4G7J5_9PSED</name>
<organism evidence="5 7">
    <name type="scientific">Pseudomonas aylmerensis</name>
    <dbReference type="NCBI Taxonomy" id="1869229"/>
    <lineage>
        <taxon>Bacteria</taxon>
        <taxon>Pseudomonadati</taxon>
        <taxon>Pseudomonadota</taxon>
        <taxon>Gammaproteobacteria</taxon>
        <taxon>Pseudomonadales</taxon>
        <taxon>Pseudomonadaceae</taxon>
        <taxon>Pseudomonas</taxon>
    </lineage>
</organism>
<dbReference type="Pfam" id="PF03446">
    <property type="entry name" value="NAD_binding_2"/>
    <property type="match status" value="1"/>
</dbReference>
<feature type="domain" description="Phosphogluconate dehydrogenase NAD-binding putative C-terminal" evidence="3">
    <location>
        <begin position="198"/>
        <end position="257"/>
    </location>
</feature>
<evidence type="ECO:0000313" key="7">
    <source>
        <dbReference type="Proteomes" id="UP000240571"/>
    </source>
</evidence>
<dbReference type="AlphaFoldDB" id="A0A2T4G7J5"/>
<dbReference type="InterPro" id="IPR006115">
    <property type="entry name" value="6PGDH_NADP-bd"/>
</dbReference>
<keyword evidence="1" id="KW-0560">Oxidoreductase</keyword>
<evidence type="ECO:0000313" key="4">
    <source>
        <dbReference type="EMBL" id="OCW27127.1"/>
    </source>
</evidence>
<dbReference type="Gene3D" id="1.10.1040.10">
    <property type="entry name" value="N-(1-d-carboxylethyl)-l-norvaline Dehydrogenase, domain 2"/>
    <property type="match status" value="1"/>
</dbReference>
<dbReference type="GO" id="GO:0050661">
    <property type="term" value="F:NADP binding"/>
    <property type="evidence" value="ECO:0007669"/>
    <property type="project" value="InterPro"/>
</dbReference>
<evidence type="ECO:0000259" key="3">
    <source>
        <dbReference type="Pfam" id="PF09130"/>
    </source>
</evidence>
<dbReference type="SUPFAM" id="SSF51735">
    <property type="entry name" value="NAD(P)-binding Rossmann-fold domains"/>
    <property type="match status" value="1"/>
</dbReference>
<dbReference type="InterPro" id="IPR013328">
    <property type="entry name" value="6PGD_dom2"/>
</dbReference>
<sequence>MKITIVGLGEVGRCYAQALANTTTAQLLLCEQRIAPAAQTLADNIGVPIHSSIGAWLADSDCVLSCVVGTQSLEVTRECLAHLKPGALFADLTTAAPERKRIAAEEAAQQQIDYVDVAIMGAIAYLREQTPLLCAGAKADALVELLNAAGARARALPASQPGDAITLKILRSVFTKGMEALAVEVLLAAERQQLRGALYEVLADIDQAPLPAFLEMLVSTHVVHATRRLHEVEDAERQLASLGIASSVLGGVRQRFSHSSQGLAVEPISEEKPSLDQALAWLGRHTPAA</sequence>
<reference evidence="5 7" key="2">
    <citation type="submission" date="2018-03" db="EMBL/GenBank/DDBJ databases">
        <title>Diversity of bacteria associated with corn roots inoculated with woodland soils in Canada, and Description of Pseudomonas aylmerense sp. nov.</title>
        <authorList>
            <person name="Tambong J.T."/>
            <person name="Xu R."/>
            <person name="Tchagang C."/>
        </authorList>
    </citation>
    <scope>NUCLEOTIDE SEQUENCE [LARGE SCALE GENOMIC DNA]</scope>
    <source>
        <strain evidence="5 7">S1E44</strain>
    </source>
</reference>
<dbReference type="InterPro" id="IPR036291">
    <property type="entry name" value="NAD(P)-bd_dom_sf"/>
</dbReference>
<dbReference type="OrthoDB" id="4333at2"/>
<accession>A0A2T4G7J5</accession>
<proteinExistence type="predicted"/>
<keyword evidence="6" id="KW-1185">Reference proteome</keyword>